<gene>
    <name evidence="1" type="ordered locus">Dacet_0722</name>
</gene>
<keyword evidence="2" id="KW-1185">Reference proteome</keyword>
<dbReference type="RefSeq" id="WP_013010042.1">
    <property type="nucleotide sequence ID" value="NC_013943.1"/>
</dbReference>
<dbReference type="AlphaFoldDB" id="D4H4W2"/>
<name>D4H4W2_DENA2</name>
<evidence type="ECO:0000313" key="2">
    <source>
        <dbReference type="Proteomes" id="UP000002012"/>
    </source>
</evidence>
<dbReference type="EMBL" id="CP001968">
    <property type="protein sequence ID" value="ADD67506.1"/>
    <property type="molecule type" value="Genomic_DNA"/>
</dbReference>
<dbReference type="Proteomes" id="UP000002012">
    <property type="component" value="Chromosome"/>
</dbReference>
<dbReference type="InParanoid" id="D4H4W2"/>
<protein>
    <submittedName>
        <fullName evidence="1">Uncharacterized protein</fullName>
    </submittedName>
</protein>
<evidence type="ECO:0000313" key="1">
    <source>
        <dbReference type="EMBL" id="ADD67506.1"/>
    </source>
</evidence>
<proteinExistence type="predicted"/>
<organism evidence="1 2">
    <name type="scientific">Denitrovibrio acetiphilus (strain DSM 12809 / NBRC 114555 / N2460)</name>
    <dbReference type="NCBI Taxonomy" id="522772"/>
    <lineage>
        <taxon>Bacteria</taxon>
        <taxon>Pseudomonadati</taxon>
        <taxon>Deferribacterota</taxon>
        <taxon>Deferribacteres</taxon>
        <taxon>Deferribacterales</taxon>
        <taxon>Geovibrionaceae</taxon>
        <taxon>Denitrovibrio</taxon>
    </lineage>
</organism>
<dbReference type="KEGG" id="dap:Dacet_0722"/>
<dbReference type="eggNOG" id="ENOG50343XD">
    <property type="taxonomic scope" value="Bacteria"/>
</dbReference>
<sequence length="170" mass="20240">MYKYDTEYIKELTGISTAEANSLVKYYSKLPENVRIESFKLQTDLARQNKDRFDKEKASEYYYGMHLLALRAMKRIETAQATKDSLTEEEALKLNKIRIERIKAGRGKKDSKKARLIKETLFHEIKNMYYNEGLSWREIADFIAKYHKTRISHGYLQQKFNEAMLYEQED</sequence>
<accession>D4H4W2</accession>
<dbReference type="HOGENOM" id="CLU_134330_0_0_0"/>
<dbReference type="PaxDb" id="522772-Dacet_0722"/>
<reference evidence="1 2" key="1">
    <citation type="journal article" date="2010" name="Stand. Genomic Sci.">
        <title>Complete genome sequence of Denitrovibrio acetiphilus type strain (N2460).</title>
        <authorList>
            <person name="Kiss H."/>
            <person name="Lang E."/>
            <person name="Lapidus A."/>
            <person name="Copeland A."/>
            <person name="Nolan M."/>
            <person name="Glavina Del Rio T."/>
            <person name="Chen F."/>
            <person name="Lucas S."/>
            <person name="Tice H."/>
            <person name="Cheng J.F."/>
            <person name="Han C."/>
            <person name="Goodwin L."/>
            <person name="Pitluck S."/>
            <person name="Liolios K."/>
            <person name="Pati A."/>
            <person name="Ivanova N."/>
            <person name="Mavromatis K."/>
            <person name="Chen A."/>
            <person name="Palaniappan K."/>
            <person name="Land M."/>
            <person name="Hauser L."/>
            <person name="Chang Y.J."/>
            <person name="Jeffries C.D."/>
            <person name="Detter J.C."/>
            <person name="Brettin T."/>
            <person name="Spring S."/>
            <person name="Rohde M."/>
            <person name="Goker M."/>
            <person name="Woyke T."/>
            <person name="Bristow J."/>
            <person name="Eisen J.A."/>
            <person name="Markowitz V."/>
            <person name="Hugenholtz P."/>
            <person name="Kyrpides N.C."/>
            <person name="Klenk H.P."/>
        </authorList>
    </citation>
    <scope>NUCLEOTIDE SEQUENCE [LARGE SCALE GENOMIC DNA]</scope>
    <source>
        <strain evidence="2">DSM 12809 / NBRC 114555 / N2460</strain>
    </source>
</reference>